<protein>
    <submittedName>
        <fullName evidence="2">Uncharacterized protein</fullName>
    </submittedName>
</protein>
<evidence type="ECO:0000313" key="2">
    <source>
        <dbReference type="EMBL" id="MBR8463174.1"/>
    </source>
</evidence>
<evidence type="ECO:0000256" key="1">
    <source>
        <dbReference type="SAM" id="Phobius"/>
    </source>
</evidence>
<gene>
    <name evidence="2" type="ORF">KDD93_01115</name>
</gene>
<evidence type="ECO:0000313" key="3">
    <source>
        <dbReference type="Proteomes" id="UP000682951"/>
    </source>
</evidence>
<feature type="transmembrane region" description="Helical" evidence="1">
    <location>
        <begin position="75"/>
        <end position="95"/>
    </location>
</feature>
<comment type="caution">
    <text evidence="2">The sequence shown here is derived from an EMBL/GenBank/DDBJ whole genome shotgun (WGS) entry which is preliminary data.</text>
</comment>
<reference evidence="2 3" key="1">
    <citation type="submission" date="2021-04" db="EMBL/GenBank/DDBJ databases">
        <title>Molecular and phenotypic characterization and identification of bacterial isolates recovered from the Anatolian ground squirrels (Spermophilus xanthoprymnus) and which have the potential to form a new species in the Campylobacter genus.</title>
        <authorList>
            <person name="Aydin F."/>
            <person name="Abay S."/>
            <person name="Kayman T."/>
            <person name="Karakaya E."/>
            <person name="Mustak H.K."/>
            <person name="Mustak I.B."/>
            <person name="Bilgin N."/>
            <person name="Duzler A."/>
            <person name="Sahin O."/>
            <person name="Guran O."/>
            <person name="Saticioglu I.B."/>
        </authorList>
    </citation>
    <scope>NUCLEOTIDE SEQUENCE [LARGE SCALE GENOMIC DNA]</scope>
    <source>
        <strain evidence="3">faydin-G24</strain>
    </source>
</reference>
<name>A0ABS5HFW9_9BACT</name>
<feature type="transmembrane region" description="Helical" evidence="1">
    <location>
        <begin position="124"/>
        <end position="145"/>
    </location>
</feature>
<keyword evidence="1" id="KW-0472">Membrane</keyword>
<accession>A0ABS5HFW9</accession>
<keyword evidence="1" id="KW-1133">Transmembrane helix</keyword>
<dbReference type="RefSeq" id="WP_212141410.1">
    <property type="nucleotide sequence ID" value="NZ_JAGSSW010000001.1"/>
</dbReference>
<dbReference type="Proteomes" id="UP000682951">
    <property type="component" value="Unassembled WGS sequence"/>
</dbReference>
<sequence>MIASLNSFFEAMRQKPLLNLFILTTLLMLIVDVFNGLYFYERIYLIIFRNFTVILVLNILIFHILFLIFGVKFKFVAYVYFVLIFLLCLVDIFLLKNFYTTINSVIIDALINTTKSEIYEFIQVYFDFKFCLFLVFLVIISYTILNFNVGGGRKR</sequence>
<keyword evidence="1" id="KW-0812">Transmembrane</keyword>
<proteinExistence type="predicted"/>
<feature type="transmembrane region" description="Helical" evidence="1">
    <location>
        <begin position="46"/>
        <end position="68"/>
    </location>
</feature>
<feature type="transmembrane region" description="Helical" evidence="1">
    <location>
        <begin position="20"/>
        <end position="40"/>
    </location>
</feature>
<dbReference type="EMBL" id="JAGSSW010000001">
    <property type="protein sequence ID" value="MBR8463174.1"/>
    <property type="molecule type" value="Genomic_DNA"/>
</dbReference>
<organism evidence="2 3">
    <name type="scientific">Campylobacter anatolicus</name>
    <dbReference type="NCBI Taxonomy" id="2829105"/>
    <lineage>
        <taxon>Bacteria</taxon>
        <taxon>Pseudomonadati</taxon>
        <taxon>Campylobacterota</taxon>
        <taxon>Epsilonproteobacteria</taxon>
        <taxon>Campylobacterales</taxon>
        <taxon>Campylobacteraceae</taxon>
        <taxon>Campylobacter</taxon>
    </lineage>
</organism>
<keyword evidence="3" id="KW-1185">Reference proteome</keyword>